<evidence type="ECO:0000256" key="2">
    <source>
        <dbReference type="ARBA" id="ARBA00004651"/>
    </source>
</evidence>
<evidence type="ECO:0000256" key="5">
    <source>
        <dbReference type="ARBA" id="ARBA00022692"/>
    </source>
</evidence>
<accession>A0A672ICT0</accession>
<dbReference type="PRINTS" id="PR01610">
    <property type="entry name" value="CD36ANTIGEN"/>
</dbReference>
<keyword evidence="9" id="KW-0675">Receptor</keyword>
<keyword evidence="7 13" id="KW-0472">Membrane</keyword>
<evidence type="ECO:0000313" key="15">
    <source>
        <dbReference type="Proteomes" id="UP000472267"/>
    </source>
</evidence>
<dbReference type="PRINTS" id="PR01609">
    <property type="entry name" value="CD36FAMILY"/>
</dbReference>
<feature type="transmembrane region" description="Helical" evidence="13">
    <location>
        <begin position="12"/>
        <end position="34"/>
    </location>
</feature>
<feature type="transmembrane region" description="Helical" evidence="13">
    <location>
        <begin position="442"/>
        <end position="462"/>
    </location>
</feature>
<dbReference type="GO" id="GO:0030169">
    <property type="term" value="F:low-density lipoprotein particle binding"/>
    <property type="evidence" value="ECO:0007669"/>
    <property type="project" value="TreeGrafter"/>
</dbReference>
<reference evidence="14" key="1">
    <citation type="submission" date="2025-08" db="UniProtKB">
        <authorList>
            <consortium name="Ensembl"/>
        </authorList>
    </citation>
    <scope>IDENTIFICATION</scope>
</reference>
<reference evidence="14" key="2">
    <citation type="submission" date="2025-09" db="UniProtKB">
        <authorList>
            <consortium name="Ensembl"/>
        </authorList>
    </citation>
    <scope>IDENTIFICATION</scope>
</reference>
<name>A0A672ICT0_SALFA</name>
<evidence type="ECO:0000256" key="11">
    <source>
        <dbReference type="ARBA" id="ARBA00040821"/>
    </source>
</evidence>
<keyword evidence="6 13" id="KW-1133">Transmembrane helix</keyword>
<proteinExistence type="inferred from homology"/>
<dbReference type="CTD" id="949"/>
<keyword evidence="8" id="KW-1015">Disulfide bond</keyword>
<comment type="similarity">
    <text evidence="3">Belongs to the CD36 family.</text>
</comment>
<dbReference type="AlphaFoldDB" id="A0A672ICT0"/>
<evidence type="ECO:0000256" key="4">
    <source>
        <dbReference type="ARBA" id="ARBA00022475"/>
    </source>
</evidence>
<dbReference type="PANTHER" id="PTHR11923:SF110">
    <property type="entry name" value="SCAVENGER RECEPTOR CLASS B MEMBER 1"/>
    <property type="match status" value="1"/>
</dbReference>
<dbReference type="Proteomes" id="UP000472267">
    <property type="component" value="Unassembled WGS sequence"/>
</dbReference>
<dbReference type="GO" id="GO:0005737">
    <property type="term" value="C:cytoplasm"/>
    <property type="evidence" value="ECO:0007669"/>
    <property type="project" value="TreeGrafter"/>
</dbReference>
<dbReference type="GO" id="GO:0033344">
    <property type="term" value="P:cholesterol efflux"/>
    <property type="evidence" value="ECO:0007669"/>
    <property type="project" value="TreeGrafter"/>
</dbReference>
<dbReference type="GeneID" id="115383205"/>
<dbReference type="GO" id="GO:0043654">
    <property type="term" value="P:recognition of apoptotic cell"/>
    <property type="evidence" value="ECO:0007669"/>
    <property type="project" value="TreeGrafter"/>
</dbReference>
<dbReference type="GO" id="GO:0008289">
    <property type="term" value="F:lipid binding"/>
    <property type="evidence" value="ECO:0007669"/>
    <property type="project" value="TreeGrafter"/>
</dbReference>
<comment type="subcellular location">
    <subcellularLocation>
        <location evidence="2">Cell membrane</location>
        <topology evidence="2">Multi-pass membrane protein</topology>
    </subcellularLocation>
    <subcellularLocation>
        <location evidence="1">Membrane</location>
        <location evidence="1">Caveola</location>
        <topology evidence="1">Multi-pass membrane protein</topology>
    </subcellularLocation>
</comment>
<evidence type="ECO:0000256" key="6">
    <source>
        <dbReference type="ARBA" id="ARBA00022989"/>
    </source>
</evidence>
<evidence type="ECO:0000256" key="9">
    <source>
        <dbReference type="ARBA" id="ARBA00023170"/>
    </source>
</evidence>
<dbReference type="GO" id="GO:0070508">
    <property type="term" value="P:cholesterol import"/>
    <property type="evidence" value="ECO:0007669"/>
    <property type="project" value="TreeGrafter"/>
</dbReference>
<dbReference type="GO" id="GO:0005044">
    <property type="term" value="F:scavenger receptor activity"/>
    <property type="evidence" value="ECO:0007669"/>
    <property type="project" value="TreeGrafter"/>
</dbReference>
<organism evidence="14 15">
    <name type="scientific">Salarias fasciatus</name>
    <name type="common">Jewelled blenny</name>
    <name type="synonym">Blennius fasciatus</name>
    <dbReference type="NCBI Taxonomy" id="181472"/>
    <lineage>
        <taxon>Eukaryota</taxon>
        <taxon>Metazoa</taxon>
        <taxon>Chordata</taxon>
        <taxon>Craniata</taxon>
        <taxon>Vertebrata</taxon>
        <taxon>Euteleostomi</taxon>
        <taxon>Actinopterygii</taxon>
        <taxon>Neopterygii</taxon>
        <taxon>Teleostei</taxon>
        <taxon>Neoteleostei</taxon>
        <taxon>Acanthomorphata</taxon>
        <taxon>Ovalentaria</taxon>
        <taxon>Blenniimorphae</taxon>
        <taxon>Blenniiformes</taxon>
        <taxon>Blennioidei</taxon>
        <taxon>Blenniidae</taxon>
        <taxon>Salariinae</taxon>
        <taxon>Salarias</taxon>
    </lineage>
</organism>
<keyword evidence="5 13" id="KW-0812">Transmembrane</keyword>
<protein>
    <recommendedName>
        <fullName evidence="11">Scavenger receptor class B member 1</fullName>
    </recommendedName>
    <alternativeName>
        <fullName evidence="12">SR-BI</fullName>
    </alternativeName>
</protein>
<dbReference type="InterPro" id="IPR005428">
    <property type="entry name" value="CD36/SCARB1/SNMP1"/>
</dbReference>
<keyword evidence="15" id="KW-1185">Reference proteome</keyword>
<evidence type="ECO:0000256" key="12">
    <source>
        <dbReference type="ARBA" id="ARBA00042244"/>
    </source>
</evidence>
<evidence type="ECO:0000313" key="14">
    <source>
        <dbReference type="Ensembl" id="ENSSFAP00005038932.1"/>
    </source>
</evidence>
<dbReference type="Ensembl" id="ENSSFAT00005040374.1">
    <property type="protein sequence ID" value="ENSSFAP00005038932.1"/>
    <property type="gene ID" value="ENSSFAG00005019388.1"/>
</dbReference>
<evidence type="ECO:0000256" key="13">
    <source>
        <dbReference type="SAM" id="Phobius"/>
    </source>
</evidence>
<dbReference type="PANTHER" id="PTHR11923">
    <property type="entry name" value="SCAVENGER RECEPTOR CLASS B TYPE-1 SR-B1"/>
    <property type="match status" value="1"/>
</dbReference>
<evidence type="ECO:0000256" key="3">
    <source>
        <dbReference type="ARBA" id="ARBA00010532"/>
    </source>
</evidence>
<dbReference type="GO" id="GO:0034381">
    <property type="term" value="P:plasma lipoprotein particle clearance"/>
    <property type="evidence" value="ECO:0007669"/>
    <property type="project" value="TreeGrafter"/>
</dbReference>
<sequence length="490" mass="55366">MAVKKSRVAVGFIVAGVLAVTFGIVMIFVGPIIIDDQIVKNTVIDPSNDLSYTMWKDLPVPFFMSVYFFNVLNPQEILNGEKPMVEQRGPYVYRKQARKQNITFHDNGTVSYLEYRRYFFEPSMSVGSEEDVVTIPNMLVLGASVMMENLPFAVRLLISSTFKTFKEGPFLTKKVGELMWGYDSGLVEFLNKYLPGMLPSSGKFGLFTEFNNSNTGLFTIHTGKDDIRKVHQVDSWNGLKELSYWKTPQANMINGTAGQMWPPFMTKETTLPFYSPDACRSLELVYERPGVMEGIPLYRYVAPKTMFANGSTYAPNEGFCPCRQSGLLNVSTCRYNSPVFISHPHFFNADPVLLDFVQGLNPTEEQHGLFIDIHPETGVPLNVSIRLQLNLYMKRVSGITETGKISEVVMPMLWFEERGYIDGPILSTFYTSLVVLPTVMEVLQYSFIALGLATIVVAVVVYRRLKAFSNEPVKHNFETQEKSIMGNPEK</sequence>
<gene>
    <name evidence="14" type="primary">scarb1</name>
</gene>
<evidence type="ECO:0000256" key="1">
    <source>
        <dbReference type="ARBA" id="ARBA00004189"/>
    </source>
</evidence>
<evidence type="ECO:0000256" key="8">
    <source>
        <dbReference type="ARBA" id="ARBA00023157"/>
    </source>
</evidence>
<dbReference type="RefSeq" id="XP_029941176.1">
    <property type="nucleotide sequence ID" value="XM_030085316.1"/>
</dbReference>
<keyword evidence="10" id="KW-0325">Glycoprotein</keyword>
<dbReference type="InterPro" id="IPR002159">
    <property type="entry name" value="CD36_fam"/>
</dbReference>
<evidence type="ECO:0000256" key="10">
    <source>
        <dbReference type="ARBA" id="ARBA00023180"/>
    </source>
</evidence>
<keyword evidence="4" id="KW-1003">Cell membrane</keyword>
<dbReference type="Pfam" id="PF01130">
    <property type="entry name" value="CD36"/>
    <property type="match status" value="1"/>
</dbReference>
<evidence type="ECO:0000256" key="7">
    <source>
        <dbReference type="ARBA" id="ARBA00023136"/>
    </source>
</evidence>
<dbReference type="GO" id="GO:0005901">
    <property type="term" value="C:caveola"/>
    <property type="evidence" value="ECO:0007669"/>
    <property type="project" value="UniProtKB-SubCell"/>
</dbReference>